<reference evidence="1 2" key="2">
    <citation type="submission" date="2018-03" db="EMBL/GenBank/DDBJ databases">
        <title>Draft genome of Pseudomonas putida strain KH-18-2.</title>
        <authorList>
            <person name="Yoshizawa S."/>
            <person name="Khan N.H."/>
            <person name="Nishimura M."/>
            <person name="Chiura H.X."/>
            <person name="Ogura Y."/>
            <person name="Hayashi T."/>
            <person name="Kogure K."/>
        </authorList>
    </citation>
    <scope>NUCLEOTIDE SEQUENCE [LARGE SCALE GENOMIC DNA]</scope>
    <source>
        <strain evidence="1 2">KH-18-2</strain>
    </source>
</reference>
<proteinExistence type="predicted"/>
<reference evidence="1 2" key="1">
    <citation type="submission" date="2016-08" db="EMBL/GenBank/DDBJ databases">
        <authorList>
            <person name="Seilhamer J.J."/>
        </authorList>
    </citation>
    <scope>NUCLEOTIDE SEQUENCE [LARGE SCALE GENOMIC DNA]</scope>
    <source>
        <strain evidence="1 2">KH-18-2</strain>
    </source>
</reference>
<sequence length="85" mass="9320">MNTSRAVMGACHCGVRWGPLIASRRDCTPLLGQQVELREAMLLISGRERLQTAHFLGGVDRPAVALLRQHRKITAMDLSALATKP</sequence>
<dbReference type="EMBL" id="MING01000086">
    <property type="protein sequence ID" value="POG00890.1"/>
    <property type="molecule type" value="Genomic_DNA"/>
</dbReference>
<dbReference type="Proteomes" id="UP000237378">
    <property type="component" value="Unassembled WGS sequence"/>
</dbReference>
<evidence type="ECO:0000313" key="2">
    <source>
        <dbReference type="Proteomes" id="UP000237378"/>
    </source>
</evidence>
<name>A0A2S3WKY6_PSEPU</name>
<organism evidence="1 2">
    <name type="scientific">Pseudomonas putida</name>
    <name type="common">Arthrobacter siderocapsulatus</name>
    <dbReference type="NCBI Taxonomy" id="303"/>
    <lineage>
        <taxon>Bacteria</taxon>
        <taxon>Pseudomonadati</taxon>
        <taxon>Pseudomonadota</taxon>
        <taxon>Gammaproteobacteria</taxon>
        <taxon>Pseudomonadales</taxon>
        <taxon>Pseudomonadaceae</taxon>
        <taxon>Pseudomonas</taxon>
    </lineage>
</organism>
<evidence type="ECO:0000313" key="1">
    <source>
        <dbReference type="EMBL" id="POG00890.1"/>
    </source>
</evidence>
<protein>
    <submittedName>
        <fullName evidence="1">Uncharacterized protein</fullName>
    </submittedName>
</protein>
<dbReference type="AlphaFoldDB" id="A0A2S3WKY6"/>
<gene>
    <name evidence="1" type="ORF">BGP82_25915</name>
</gene>
<accession>A0A2S3WKY6</accession>
<comment type="caution">
    <text evidence="1">The sequence shown here is derived from an EMBL/GenBank/DDBJ whole genome shotgun (WGS) entry which is preliminary data.</text>
</comment>